<dbReference type="Proteomes" id="UP000034543">
    <property type="component" value="Unassembled WGS sequence"/>
</dbReference>
<name>A0A0G1CIL2_9BACT</name>
<evidence type="ECO:0000313" key="2">
    <source>
        <dbReference type="EMBL" id="KKS85327.1"/>
    </source>
</evidence>
<sequence length="47" mass="5407">MSSSDFRKREGKKMKKSELEKRAQKIAGQSPGMFTMPEVLGAHRKKR</sequence>
<comment type="caution">
    <text evidence="2">The sequence shown here is derived from an EMBL/GenBank/DDBJ whole genome shotgun (WGS) entry which is preliminary data.</text>
</comment>
<organism evidence="2 3">
    <name type="scientific">Candidatus Gottesmanbacteria bacterium GW2011_GWA1_43_11</name>
    <dbReference type="NCBI Taxonomy" id="1618436"/>
    <lineage>
        <taxon>Bacteria</taxon>
        <taxon>Candidatus Gottesmaniibacteriota</taxon>
    </lineage>
</organism>
<gene>
    <name evidence="2" type="ORF">UV59_C0008G0020</name>
</gene>
<reference evidence="2 3" key="1">
    <citation type="journal article" date="2015" name="Nature">
        <title>rRNA introns, odd ribosomes, and small enigmatic genomes across a large radiation of phyla.</title>
        <authorList>
            <person name="Brown C.T."/>
            <person name="Hug L.A."/>
            <person name="Thomas B.C."/>
            <person name="Sharon I."/>
            <person name="Castelle C.J."/>
            <person name="Singh A."/>
            <person name="Wilkins M.J."/>
            <person name="Williams K.H."/>
            <person name="Banfield J.F."/>
        </authorList>
    </citation>
    <scope>NUCLEOTIDE SEQUENCE [LARGE SCALE GENOMIC DNA]</scope>
</reference>
<accession>A0A0G1CIL2</accession>
<protein>
    <submittedName>
        <fullName evidence="2">Uncharacterized protein</fullName>
    </submittedName>
</protein>
<feature type="region of interest" description="Disordered" evidence="1">
    <location>
        <begin position="1"/>
        <end position="47"/>
    </location>
</feature>
<proteinExistence type="predicted"/>
<dbReference type="EMBL" id="LCFB01000008">
    <property type="protein sequence ID" value="KKS85327.1"/>
    <property type="molecule type" value="Genomic_DNA"/>
</dbReference>
<evidence type="ECO:0000313" key="3">
    <source>
        <dbReference type="Proteomes" id="UP000034543"/>
    </source>
</evidence>
<dbReference type="AlphaFoldDB" id="A0A0G1CIL2"/>
<dbReference type="STRING" id="1618436.UV59_C0008G0020"/>
<evidence type="ECO:0000256" key="1">
    <source>
        <dbReference type="SAM" id="MobiDB-lite"/>
    </source>
</evidence>